<accession>A0A835UM91</accession>
<dbReference type="EMBL" id="JADCNL010000009">
    <property type="protein sequence ID" value="KAG0466852.1"/>
    <property type="molecule type" value="Genomic_DNA"/>
</dbReference>
<dbReference type="OrthoDB" id="631241at2759"/>
<protein>
    <submittedName>
        <fullName evidence="2">Uncharacterized protein</fullName>
    </submittedName>
</protein>
<organism evidence="2 3">
    <name type="scientific">Vanilla planifolia</name>
    <name type="common">Vanilla</name>
    <dbReference type="NCBI Taxonomy" id="51239"/>
    <lineage>
        <taxon>Eukaryota</taxon>
        <taxon>Viridiplantae</taxon>
        <taxon>Streptophyta</taxon>
        <taxon>Embryophyta</taxon>
        <taxon>Tracheophyta</taxon>
        <taxon>Spermatophyta</taxon>
        <taxon>Magnoliopsida</taxon>
        <taxon>Liliopsida</taxon>
        <taxon>Asparagales</taxon>
        <taxon>Orchidaceae</taxon>
        <taxon>Vanilloideae</taxon>
        <taxon>Vanilleae</taxon>
        <taxon>Vanilla</taxon>
    </lineage>
</organism>
<sequence length="70" mass="7785">MKRGNGAESERGVGDVEPSGEDGQQRLRSPSGLSHRRWMMEKVVLQKVNRDPEKCCCSLVDENTTADGHE</sequence>
<reference evidence="2 3" key="1">
    <citation type="journal article" date="2020" name="Nat. Food">
        <title>A phased Vanilla planifolia genome enables genetic improvement of flavour and production.</title>
        <authorList>
            <person name="Hasing T."/>
            <person name="Tang H."/>
            <person name="Brym M."/>
            <person name="Khazi F."/>
            <person name="Huang T."/>
            <person name="Chambers A.H."/>
        </authorList>
    </citation>
    <scope>NUCLEOTIDE SEQUENCE [LARGE SCALE GENOMIC DNA]</scope>
    <source>
        <tissue evidence="2">Leaf</tissue>
    </source>
</reference>
<comment type="caution">
    <text evidence="2">The sequence shown here is derived from an EMBL/GenBank/DDBJ whole genome shotgun (WGS) entry which is preliminary data.</text>
</comment>
<dbReference type="Proteomes" id="UP000636800">
    <property type="component" value="Unassembled WGS sequence"/>
</dbReference>
<feature type="region of interest" description="Disordered" evidence="1">
    <location>
        <begin position="1"/>
        <end position="35"/>
    </location>
</feature>
<proteinExistence type="predicted"/>
<evidence type="ECO:0000313" key="2">
    <source>
        <dbReference type="EMBL" id="KAG0466852.1"/>
    </source>
</evidence>
<gene>
    <name evidence="2" type="ORF">HPP92_018432</name>
</gene>
<dbReference type="AlphaFoldDB" id="A0A835UM91"/>
<keyword evidence="3" id="KW-1185">Reference proteome</keyword>
<name>A0A835UM91_VANPL</name>
<evidence type="ECO:0000313" key="3">
    <source>
        <dbReference type="Proteomes" id="UP000636800"/>
    </source>
</evidence>
<evidence type="ECO:0000256" key="1">
    <source>
        <dbReference type="SAM" id="MobiDB-lite"/>
    </source>
</evidence>